<feature type="compositionally biased region" description="Basic and acidic residues" evidence="16">
    <location>
        <begin position="551"/>
        <end position="561"/>
    </location>
</feature>
<evidence type="ECO:0000256" key="4">
    <source>
        <dbReference type="ARBA" id="ARBA00010089"/>
    </source>
</evidence>
<dbReference type="PANTHER" id="PTHR22763">
    <property type="entry name" value="RING ZINC FINGER PROTEIN"/>
    <property type="match status" value="1"/>
</dbReference>
<keyword evidence="7 17" id="KW-0812">Transmembrane</keyword>
<feature type="compositionally biased region" description="Polar residues" evidence="16">
    <location>
        <begin position="388"/>
        <end position="399"/>
    </location>
</feature>
<proteinExistence type="inferred from homology"/>
<dbReference type="CDD" id="cd16479">
    <property type="entry name" value="RING-H2_synoviolin"/>
    <property type="match status" value="1"/>
</dbReference>
<feature type="compositionally biased region" description="Basic and acidic residues" evidence="16">
    <location>
        <begin position="593"/>
        <end position="602"/>
    </location>
</feature>
<keyword evidence="9 15" id="KW-0863">Zinc-finger</keyword>
<keyword evidence="6" id="KW-0808">Transferase</keyword>
<keyword evidence="13 17" id="KW-1133">Transmembrane helix</keyword>
<feature type="transmembrane region" description="Helical" evidence="17">
    <location>
        <begin position="41"/>
        <end position="65"/>
    </location>
</feature>
<accession>A0A0X3Q0K6</accession>
<gene>
    <name evidence="19" type="ORF">TR113821</name>
</gene>
<dbReference type="Gene3D" id="3.30.40.10">
    <property type="entry name" value="Zinc/RING finger domain, C3HC4 (zinc finger)"/>
    <property type="match status" value="1"/>
</dbReference>
<feature type="transmembrane region" description="Helical" evidence="17">
    <location>
        <begin position="210"/>
        <end position="234"/>
    </location>
</feature>
<evidence type="ECO:0000256" key="7">
    <source>
        <dbReference type="ARBA" id="ARBA00022692"/>
    </source>
</evidence>
<name>A0A0X3Q0K6_SCHSO</name>
<dbReference type="EC" id="2.3.2.27" evidence="5"/>
<comment type="catalytic activity">
    <reaction evidence="1">
        <text>S-ubiquitinyl-[E2 ubiquitin-conjugating enzyme]-L-cysteine + [acceptor protein]-L-lysine = [E2 ubiquitin-conjugating enzyme]-L-cysteine + N(6)-ubiquitinyl-[acceptor protein]-L-lysine.</text>
        <dbReference type="EC" id="2.3.2.27"/>
    </reaction>
</comment>
<keyword evidence="8" id="KW-0479">Metal-binding</keyword>
<feature type="compositionally biased region" description="Low complexity" evidence="16">
    <location>
        <begin position="400"/>
        <end position="413"/>
    </location>
</feature>
<evidence type="ECO:0000256" key="5">
    <source>
        <dbReference type="ARBA" id="ARBA00012483"/>
    </source>
</evidence>
<feature type="domain" description="RING-type" evidence="18">
    <location>
        <begin position="291"/>
        <end position="356"/>
    </location>
</feature>
<evidence type="ECO:0000313" key="19">
    <source>
        <dbReference type="EMBL" id="JAP56970.1"/>
    </source>
</evidence>
<dbReference type="InterPro" id="IPR057992">
    <property type="entry name" value="TPR_SYVN1_N"/>
</dbReference>
<dbReference type="InterPro" id="IPR058051">
    <property type="entry name" value="Znf_RING_synoviolin"/>
</dbReference>
<keyword evidence="11" id="KW-0256">Endoplasmic reticulum</keyword>
<dbReference type="GO" id="GO:0008270">
    <property type="term" value="F:zinc ion binding"/>
    <property type="evidence" value="ECO:0007669"/>
    <property type="project" value="UniProtKB-KW"/>
</dbReference>
<dbReference type="PANTHER" id="PTHR22763:SF184">
    <property type="entry name" value="E3 UBIQUITIN-PROTEIN LIGASE SYNOVIOLIN"/>
    <property type="match status" value="1"/>
</dbReference>
<dbReference type="GO" id="GO:0016567">
    <property type="term" value="P:protein ubiquitination"/>
    <property type="evidence" value="ECO:0007669"/>
    <property type="project" value="UniProtKB-UniPathway"/>
</dbReference>
<dbReference type="PROSITE" id="PS50089">
    <property type="entry name" value="ZF_RING_2"/>
    <property type="match status" value="1"/>
</dbReference>
<keyword evidence="12" id="KW-0862">Zinc</keyword>
<evidence type="ECO:0000256" key="13">
    <source>
        <dbReference type="ARBA" id="ARBA00022989"/>
    </source>
</evidence>
<evidence type="ECO:0000256" key="9">
    <source>
        <dbReference type="ARBA" id="ARBA00022771"/>
    </source>
</evidence>
<feature type="region of interest" description="Disordered" evidence="16">
    <location>
        <begin position="532"/>
        <end position="630"/>
    </location>
</feature>
<protein>
    <recommendedName>
        <fullName evidence="5">RING-type E3 ubiquitin transferase</fullName>
        <ecNumber evidence="5">2.3.2.27</ecNumber>
    </recommendedName>
</protein>
<sequence>MRHGAVALVALFAATSCIIGNAFYQKKQFFPAVIYLAKYRPFFAVILAQCLTFLVMIAKFICWIFFGTLQRSEVDNILSRAWYTFFDMCLVFAFFQDELNTKFMFLFTIILFVKTFHWLLEERIENMERTPVITWSFHLRITTFICLLAAIDVFHIAYFYWGTDVRMLSSLAVGAEYYILLFGLVSTIVRYILQTISSLRDSPWDQKAMYMLYADIAVGLFRLSFYLEFAPILWSHHPFPLFMVRPIYLNFRFLRKTVRDLLMSQRAIRLMNTVFQDITVAELAASSDTVCIICREEMHTLATAPPANGETVQQQQPRPSSSEVASSIKRLPCSHIFHATCLRSWFQRQQTCPTCRLNVLRNPAQASQQGQRQQQQPGRGDRHVAQPRSATTSSHSPLESASSTNATSTADSSRPAFPTAAGVGFGPNFFQPWPSMPNPASAQPGQMPYPFPSPFVAPPIIIPGTVPFPCLSPLMPTPPADLAQPPDEARLRASVEARVALLRQVQTLLDAAVMQMNAYLTVVSNPGLVLPSSQPSKATSTPVLPSAADSPQEKSSEKVELAAEEVSVAAKTQSANPDLAGDDLDVLRKHRLEKLSPKHSSADEVTVSPELRDSAKESDKPPLDDGSKTD</sequence>
<evidence type="ECO:0000256" key="3">
    <source>
        <dbReference type="ARBA" id="ARBA00004906"/>
    </source>
</evidence>
<feature type="transmembrane region" description="Helical" evidence="17">
    <location>
        <begin position="101"/>
        <end position="120"/>
    </location>
</feature>
<feature type="compositionally biased region" description="Basic and acidic residues" evidence="16">
    <location>
        <begin position="610"/>
        <end position="630"/>
    </location>
</feature>
<dbReference type="PROSITE" id="PS51257">
    <property type="entry name" value="PROKAR_LIPOPROTEIN"/>
    <property type="match status" value="1"/>
</dbReference>
<evidence type="ECO:0000256" key="1">
    <source>
        <dbReference type="ARBA" id="ARBA00000900"/>
    </source>
</evidence>
<feature type="compositionally biased region" description="Low complexity" evidence="16">
    <location>
        <begin position="363"/>
        <end position="378"/>
    </location>
</feature>
<feature type="compositionally biased region" description="Polar residues" evidence="16">
    <location>
        <begin position="532"/>
        <end position="543"/>
    </location>
</feature>
<evidence type="ECO:0000256" key="16">
    <source>
        <dbReference type="SAM" id="MobiDB-lite"/>
    </source>
</evidence>
<evidence type="ECO:0000256" key="14">
    <source>
        <dbReference type="ARBA" id="ARBA00023136"/>
    </source>
</evidence>
<feature type="transmembrane region" description="Helical" evidence="17">
    <location>
        <begin position="167"/>
        <end position="189"/>
    </location>
</feature>
<organism evidence="19">
    <name type="scientific">Schistocephalus solidus</name>
    <name type="common">Tapeworm</name>
    <dbReference type="NCBI Taxonomy" id="70667"/>
    <lineage>
        <taxon>Eukaryota</taxon>
        <taxon>Metazoa</taxon>
        <taxon>Spiralia</taxon>
        <taxon>Lophotrochozoa</taxon>
        <taxon>Platyhelminthes</taxon>
        <taxon>Cestoda</taxon>
        <taxon>Eucestoda</taxon>
        <taxon>Diphyllobothriidea</taxon>
        <taxon>Diphyllobothriidae</taxon>
        <taxon>Schistocephalus</taxon>
    </lineage>
</organism>
<dbReference type="AlphaFoldDB" id="A0A0X3Q0K6"/>
<evidence type="ECO:0000256" key="12">
    <source>
        <dbReference type="ARBA" id="ARBA00022833"/>
    </source>
</evidence>
<evidence type="ECO:0000256" key="17">
    <source>
        <dbReference type="SAM" id="Phobius"/>
    </source>
</evidence>
<dbReference type="InterPro" id="IPR013083">
    <property type="entry name" value="Znf_RING/FYVE/PHD"/>
</dbReference>
<dbReference type="SMART" id="SM00184">
    <property type="entry name" value="RING"/>
    <property type="match status" value="1"/>
</dbReference>
<reference evidence="19" key="1">
    <citation type="submission" date="2016-01" db="EMBL/GenBank/DDBJ databases">
        <title>Reference transcriptome for the parasite Schistocephalus solidus: insights into the molecular evolution of parasitism.</title>
        <authorList>
            <person name="Hebert F.O."/>
            <person name="Grambauer S."/>
            <person name="Barber I."/>
            <person name="Landry C.R."/>
            <person name="Aubin-Horth N."/>
        </authorList>
    </citation>
    <scope>NUCLEOTIDE SEQUENCE</scope>
</reference>
<evidence type="ECO:0000256" key="2">
    <source>
        <dbReference type="ARBA" id="ARBA00004477"/>
    </source>
</evidence>
<feature type="transmembrane region" description="Helical" evidence="17">
    <location>
        <begin position="141"/>
        <end position="161"/>
    </location>
</feature>
<keyword evidence="10" id="KW-0833">Ubl conjugation pathway</keyword>
<evidence type="ECO:0000256" key="6">
    <source>
        <dbReference type="ARBA" id="ARBA00022679"/>
    </source>
</evidence>
<dbReference type="Pfam" id="PF25563">
    <property type="entry name" value="TPR_SYVN1_N"/>
    <property type="match status" value="1"/>
</dbReference>
<feature type="region of interest" description="Disordered" evidence="16">
    <location>
        <begin position="363"/>
        <end position="418"/>
    </location>
</feature>
<comment type="similarity">
    <text evidence="4">Belongs to the HRD1 family.</text>
</comment>
<evidence type="ECO:0000256" key="8">
    <source>
        <dbReference type="ARBA" id="ARBA00022723"/>
    </source>
</evidence>
<dbReference type="InterPro" id="IPR001841">
    <property type="entry name" value="Znf_RING"/>
</dbReference>
<dbReference type="GO" id="GO:0005789">
    <property type="term" value="C:endoplasmic reticulum membrane"/>
    <property type="evidence" value="ECO:0007669"/>
    <property type="project" value="UniProtKB-SubCell"/>
</dbReference>
<evidence type="ECO:0000256" key="11">
    <source>
        <dbReference type="ARBA" id="ARBA00022824"/>
    </source>
</evidence>
<dbReference type="GO" id="GO:0061630">
    <property type="term" value="F:ubiquitin protein ligase activity"/>
    <property type="evidence" value="ECO:0007669"/>
    <property type="project" value="UniProtKB-EC"/>
</dbReference>
<evidence type="ECO:0000256" key="10">
    <source>
        <dbReference type="ARBA" id="ARBA00022786"/>
    </source>
</evidence>
<dbReference type="EMBL" id="GEEE01006255">
    <property type="protein sequence ID" value="JAP56970.1"/>
    <property type="molecule type" value="Transcribed_RNA"/>
</dbReference>
<comment type="subcellular location">
    <subcellularLocation>
        <location evidence="2">Endoplasmic reticulum membrane</location>
        <topology evidence="2">Multi-pass membrane protein</topology>
    </subcellularLocation>
</comment>
<evidence type="ECO:0000259" key="18">
    <source>
        <dbReference type="PROSITE" id="PS50089"/>
    </source>
</evidence>
<dbReference type="GO" id="GO:0036503">
    <property type="term" value="P:ERAD pathway"/>
    <property type="evidence" value="ECO:0007669"/>
    <property type="project" value="TreeGrafter"/>
</dbReference>
<keyword evidence="14 17" id="KW-0472">Membrane</keyword>
<dbReference type="GO" id="GO:0043161">
    <property type="term" value="P:proteasome-mediated ubiquitin-dependent protein catabolic process"/>
    <property type="evidence" value="ECO:0007669"/>
    <property type="project" value="TreeGrafter"/>
</dbReference>
<dbReference type="Pfam" id="PF13639">
    <property type="entry name" value="zf-RING_2"/>
    <property type="match status" value="1"/>
</dbReference>
<dbReference type="UniPathway" id="UPA00143"/>
<dbReference type="InterPro" id="IPR050731">
    <property type="entry name" value="HRD1_E3_ubiq-ligases"/>
</dbReference>
<comment type="pathway">
    <text evidence="3">Protein modification; protein ubiquitination.</text>
</comment>
<dbReference type="SUPFAM" id="SSF57850">
    <property type="entry name" value="RING/U-box"/>
    <property type="match status" value="1"/>
</dbReference>
<evidence type="ECO:0000256" key="15">
    <source>
        <dbReference type="PROSITE-ProRule" id="PRU00175"/>
    </source>
</evidence>